<feature type="DNA-binding region" description="H-T-H motif" evidence="4">
    <location>
        <begin position="54"/>
        <end position="73"/>
    </location>
</feature>
<comment type="caution">
    <text evidence="7">The sequence shown here is derived from an EMBL/GenBank/DDBJ whole genome shotgun (WGS) entry which is preliminary data.</text>
</comment>
<dbReference type="InterPro" id="IPR041586">
    <property type="entry name" value="PsrA_TetR_C"/>
</dbReference>
<dbReference type="PANTHER" id="PTHR30055">
    <property type="entry name" value="HTH-TYPE TRANSCRIPTIONAL REGULATOR RUTR"/>
    <property type="match status" value="1"/>
</dbReference>
<sequence length="234" mass="24926">MTGGREEVPPGTSVPSMGNVPVRGTAAPGRRTQRDALLAAAERLFAEQGVDATSLRAVMAEAGTNVAAVRYHFGSKDDLLAALIRTRSEEVGRAREDLLTALEASPEPTARGLAATLVEPVAALALSGDDTWVRLLNTIVTTRREPGWRILSETFEPQAVRLGLLLRRIRPALGPSTVRFRLAEATSLSIRVLGDLEFVRANVAHRSGPVPARAVVDDLLDAVEAVLAGPSRES</sequence>
<dbReference type="PROSITE" id="PS50977">
    <property type="entry name" value="HTH_TETR_2"/>
    <property type="match status" value="1"/>
</dbReference>
<proteinExistence type="predicted"/>
<dbReference type="SUPFAM" id="SSF46689">
    <property type="entry name" value="Homeodomain-like"/>
    <property type="match status" value="1"/>
</dbReference>
<protein>
    <submittedName>
        <fullName evidence="7">TetR/AcrR family transcriptional regulator</fullName>
    </submittedName>
</protein>
<dbReference type="Pfam" id="PF17939">
    <property type="entry name" value="TetR_C_30"/>
    <property type="match status" value="1"/>
</dbReference>
<evidence type="ECO:0000313" key="7">
    <source>
        <dbReference type="EMBL" id="GAA3226542.1"/>
    </source>
</evidence>
<reference evidence="8" key="1">
    <citation type="journal article" date="2019" name="Int. J. Syst. Evol. Microbiol.">
        <title>The Global Catalogue of Microorganisms (GCM) 10K type strain sequencing project: providing services to taxonomists for standard genome sequencing and annotation.</title>
        <authorList>
            <consortium name="The Broad Institute Genomics Platform"/>
            <consortium name="The Broad Institute Genome Sequencing Center for Infectious Disease"/>
            <person name="Wu L."/>
            <person name="Ma J."/>
        </authorList>
    </citation>
    <scope>NUCLEOTIDE SEQUENCE [LARGE SCALE GENOMIC DNA]</scope>
    <source>
        <strain evidence="8">JCM 9377</strain>
    </source>
</reference>
<dbReference type="PRINTS" id="PR00455">
    <property type="entry name" value="HTHTETR"/>
</dbReference>
<evidence type="ECO:0000256" key="5">
    <source>
        <dbReference type="SAM" id="MobiDB-lite"/>
    </source>
</evidence>
<keyword evidence="2 4" id="KW-0238">DNA-binding</keyword>
<dbReference type="InterPro" id="IPR009057">
    <property type="entry name" value="Homeodomain-like_sf"/>
</dbReference>
<keyword evidence="1" id="KW-0805">Transcription regulation</keyword>
<keyword evidence="8" id="KW-1185">Reference proteome</keyword>
<feature type="domain" description="HTH tetR-type" evidence="6">
    <location>
        <begin position="31"/>
        <end position="91"/>
    </location>
</feature>
<dbReference type="Gene3D" id="1.10.357.10">
    <property type="entry name" value="Tetracycline Repressor, domain 2"/>
    <property type="match status" value="1"/>
</dbReference>
<accession>A0ABP6QFG2</accession>
<dbReference type="InterPro" id="IPR001647">
    <property type="entry name" value="HTH_TetR"/>
</dbReference>
<dbReference type="Proteomes" id="UP001501237">
    <property type="component" value="Unassembled WGS sequence"/>
</dbReference>
<evidence type="ECO:0000256" key="2">
    <source>
        <dbReference type="ARBA" id="ARBA00023125"/>
    </source>
</evidence>
<feature type="region of interest" description="Disordered" evidence="5">
    <location>
        <begin position="1"/>
        <end position="31"/>
    </location>
</feature>
<keyword evidence="3" id="KW-0804">Transcription</keyword>
<name>A0ABP6QFG2_9ACTN</name>
<evidence type="ECO:0000259" key="6">
    <source>
        <dbReference type="PROSITE" id="PS50977"/>
    </source>
</evidence>
<dbReference type="Pfam" id="PF00440">
    <property type="entry name" value="TetR_N"/>
    <property type="match status" value="1"/>
</dbReference>
<dbReference type="InterPro" id="IPR050109">
    <property type="entry name" value="HTH-type_TetR-like_transc_reg"/>
</dbReference>
<organism evidence="7 8">
    <name type="scientific">Actinocorallia longicatena</name>
    <dbReference type="NCBI Taxonomy" id="111803"/>
    <lineage>
        <taxon>Bacteria</taxon>
        <taxon>Bacillati</taxon>
        <taxon>Actinomycetota</taxon>
        <taxon>Actinomycetes</taxon>
        <taxon>Streptosporangiales</taxon>
        <taxon>Thermomonosporaceae</taxon>
        <taxon>Actinocorallia</taxon>
    </lineage>
</organism>
<evidence type="ECO:0000313" key="8">
    <source>
        <dbReference type="Proteomes" id="UP001501237"/>
    </source>
</evidence>
<evidence type="ECO:0000256" key="1">
    <source>
        <dbReference type="ARBA" id="ARBA00023015"/>
    </source>
</evidence>
<dbReference type="EMBL" id="BAAAUV010000016">
    <property type="protein sequence ID" value="GAA3226542.1"/>
    <property type="molecule type" value="Genomic_DNA"/>
</dbReference>
<dbReference type="PANTHER" id="PTHR30055:SF234">
    <property type="entry name" value="HTH-TYPE TRANSCRIPTIONAL REGULATOR BETI"/>
    <property type="match status" value="1"/>
</dbReference>
<evidence type="ECO:0000256" key="3">
    <source>
        <dbReference type="ARBA" id="ARBA00023163"/>
    </source>
</evidence>
<evidence type="ECO:0000256" key="4">
    <source>
        <dbReference type="PROSITE-ProRule" id="PRU00335"/>
    </source>
</evidence>
<gene>
    <name evidence="7" type="ORF">GCM10010468_54860</name>
</gene>